<sequence length="107" mass="11987">MDCADDVVAHAYPAVRFFNAHDDRGGSPKRTPWTSESSLHITRRNGYFGRHNHSLHSWSGVYSTCLEANDWRGDTGCLAFLNTNSSIFIEMSEAFGLSHLSIKLKPD</sequence>
<dbReference type="AlphaFoldDB" id="A0A1N6U574"/>
<keyword evidence="2" id="KW-1185">Reference proteome</keyword>
<reference evidence="2" key="1">
    <citation type="submission" date="2017-01" db="EMBL/GenBank/DDBJ databases">
        <authorList>
            <person name="Varghese N."/>
            <person name="Submissions S."/>
        </authorList>
    </citation>
    <scope>NUCLEOTIDE SEQUENCE [LARGE SCALE GENOMIC DNA]</scope>
    <source>
        <strain evidence="2">UM1</strain>
    </source>
</reference>
<dbReference type="STRING" id="1604334.SAMN05421546_1551"/>
<evidence type="ECO:0000313" key="2">
    <source>
        <dbReference type="Proteomes" id="UP000241788"/>
    </source>
</evidence>
<dbReference type="Proteomes" id="UP000241788">
    <property type="component" value="Unassembled WGS sequence"/>
</dbReference>
<dbReference type="EMBL" id="FTLW01000003">
    <property type="protein sequence ID" value="SIQ60699.1"/>
    <property type="molecule type" value="Genomic_DNA"/>
</dbReference>
<gene>
    <name evidence="1" type="ORF">SAMN05421546_1551</name>
</gene>
<evidence type="ECO:0000313" key="1">
    <source>
        <dbReference type="EMBL" id="SIQ60699.1"/>
    </source>
</evidence>
<accession>A0A1N6U574</accession>
<protein>
    <submittedName>
        <fullName evidence="1">Uncharacterized protein</fullName>
    </submittedName>
</protein>
<name>A0A1N6U574_9GAMM</name>
<organism evidence="1 2">
    <name type="scientific">Solilutibacter tolerans</name>
    <dbReference type="NCBI Taxonomy" id="1604334"/>
    <lineage>
        <taxon>Bacteria</taxon>
        <taxon>Pseudomonadati</taxon>
        <taxon>Pseudomonadota</taxon>
        <taxon>Gammaproteobacteria</taxon>
        <taxon>Lysobacterales</taxon>
        <taxon>Lysobacteraceae</taxon>
        <taxon>Solilutibacter</taxon>
    </lineage>
</organism>
<proteinExistence type="predicted"/>